<reference evidence="1" key="1">
    <citation type="submission" date="2021-05" db="EMBL/GenBank/DDBJ databases">
        <authorList>
            <person name="Alioto T."/>
            <person name="Alioto T."/>
            <person name="Gomez Garrido J."/>
        </authorList>
    </citation>
    <scope>NUCLEOTIDE SEQUENCE</scope>
</reference>
<organism evidence="1">
    <name type="scientific">Cacopsylla melanoneura</name>
    <dbReference type="NCBI Taxonomy" id="428564"/>
    <lineage>
        <taxon>Eukaryota</taxon>
        <taxon>Metazoa</taxon>
        <taxon>Ecdysozoa</taxon>
        <taxon>Arthropoda</taxon>
        <taxon>Hexapoda</taxon>
        <taxon>Insecta</taxon>
        <taxon>Pterygota</taxon>
        <taxon>Neoptera</taxon>
        <taxon>Paraneoptera</taxon>
        <taxon>Hemiptera</taxon>
        <taxon>Sternorrhyncha</taxon>
        <taxon>Psylloidea</taxon>
        <taxon>Psyllidae</taxon>
        <taxon>Psyllinae</taxon>
        <taxon>Cacopsylla</taxon>
    </lineage>
</organism>
<protein>
    <submittedName>
        <fullName evidence="1">Uncharacterized protein</fullName>
    </submittedName>
</protein>
<sequence length="162" mass="18645">MEKVRYHYLLTYCIVQHRIDAVLIGSEHESAQQWTSYRMSQGDGSYPGHSDSRCFPYQATLGVDQHSKVLPSYKHHTARSTKLWLSNSMLSLRHLSILSPDEYKHHTCRIDKPPGPTHSRCHIWCTISCSSWNIFGVITAVGKLSLKDYKTVQIIVRKTFIL</sequence>
<dbReference type="AlphaFoldDB" id="A0A8D8RJB1"/>
<evidence type="ECO:0000313" key="1">
    <source>
        <dbReference type="EMBL" id="CAG6651741.1"/>
    </source>
</evidence>
<name>A0A8D8RJB1_9HEMI</name>
<accession>A0A8D8RJB1</accession>
<proteinExistence type="predicted"/>
<dbReference type="EMBL" id="HBUF01168859">
    <property type="protein sequence ID" value="CAG6651741.1"/>
    <property type="molecule type" value="Transcribed_RNA"/>
</dbReference>